<organism evidence="4">
    <name type="scientific">Trypanosoma brucei equiperdum</name>
    <dbReference type="NCBI Taxonomy" id="630700"/>
    <lineage>
        <taxon>Eukaryota</taxon>
        <taxon>Discoba</taxon>
        <taxon>Euglenozoa</taxon>
        <taxon>Kinetoplastea</taxon>
        <taxon>Metakinetoplastina</taxon>
        <taxon>Trypanosomatida</taxon>
        <taxon>Trypanosomatidae</taxon>
        <taxon>Trypanosoma</taxon>
    </lineage>
</organism>
<dbReference type="EMBL" id="QSBY01000002">
    <property type="protein sequence ID" value="RHW74163.1"/>
    <property type="molecule type" value="Genomic_DNA"/>
</dbReference>
<dbReference type="SUPFAM" id="SSF46565">
    <property type="entry name" value="Chaperone J-domain"/>
    <property type="match status" value="1"/>
</dbReference>
<dbReference type="GO" id="GO:0071218">
    <property type="term" value="P:cellular response to misfolded protein"/>
    <property type="evidence" value="ECO:0007669"/>
    <property type="project" value="TreeGrafter"/>
</dbReference>
<dbReference type="SMART" id="SM00271">
    <property type="entry name" value="DnaJ"/>
    <property type="match status" value="1"/>
</dbReference>
<sequence length="230" mass="25862">MNRSSSTSVNKDNVLQLTYYEIFSLDEVAESIDLQALHRAYRRFALLFHPDKDASPEAREAFLRVKLAAETLSDPIKRQEYNEQLRREAHEQREVKEQQRECGVGEEAIMAEMILRQKEAESLAKSAAANKEAAEREAAAKKMINELTNALTTPFKQMETALVSEWDIDEGLLDMKVNEIHLLLQKLHNLSCHREGRKGGGGAMGFSSGSEALPTAMKRTREESGVNITA</sequence>
<feature type="domain" description="J" evidence="3">
    <location>
        <begin position="18"/>
        <end position="85"/>
    </location>
</feature>
<dbReference type="Proteomes" id="UP000266743">
    <property type="component" value="Chromosome 2"/>
</dbReference>
<dbReference type="CDD" id="cd06257">
    <property type="entry name" value="DnaJ"/>
    <property type="match status" value="1"/>
</dbReference>
<dbReference type="PANTHER" id="PTHR43908">
    <property type="entry name" value="AT29763P-RELATED"/>
    <property type="match status" value="1"/>
</dbReference>
<feature type="coiled-coil region" evidence="1">
    <location>
        <begin position="78"/>
        <end position="150"/>
    </location>
</feature>
<name>A0A3L6LBY4_9TRYP</name>
<dbReference type="InterPro" id="IPR001623">
    <property type="entry name" value="DnaJ_domain"/>
</dbReference>
<dbReference type="GO" id="GO:0005789">
    <property type="term" value="C:endoplasmic reticulum membrane"/>
    <property type="evidence" value="ECO:0007669"/>
    <property type="project" value="TreeGrafter"/>
</dbReference>
<dbReference type="Gene3D" id="1.10.287.110">
    <property type="entry name" value="DnaJ domain"/>
    <property type="match status" value="1"/>
</dbReference>
<comment type="caution">
    <text evidence="4">The sequence shown here is derived from an EMBL/GenBank/DDBJ whole genome shotgun (WGS) entry which is preliminary data.</text>
</comment>
<evidence type="ECO:0000256" key="2">
    <source>
        <dbReference type="SAM" id="MobiDB-lite"/>
    </source>
</evidence>
<dbReference type="GO" id="GO:0030544">
    <property type="term" value="F:Hsp70 protein binding"/>
    <property type="evidence" value="ECO:0007669"/>
    <property type="project" value="TreeGrafter"/>
</dbReference>
<dbReference type="AlphaFoldDB" id="A0A3L6LBY4"/>
<evidence type="ECO:0000256" key="1">
    <source>
        <dbReference type="SAM" id="Coils"/>
    </source>
</evidence>
<evidence type="ECO:0000313" key="4">
    <source>
        <dbReference type="EMBL" id="RHW74163.1"/>
    </source>
</evidence>
<feature type="region of interest" description="Disordered" evidence="2">
    <location>
        <begin position="196"/>
        <end position="230"/>
    </location>
</feature>
<dbReference type="Pfam" id="PF00226">
    <property type="entry name" value="DnaJ"/>
    <property type="match status" value="1"/>
</dbReference>
<dbReference type="PANTHER" id="PTHR43908:SF3">
    <property type="entry name" value="AT29763P-RELATED"/>
    <property type="match status" value="1"/>
</dbReference>
<evidence type="ECO:0000259" key="3">
    <source>
        <dbReference type="PROSITE" id="PS50076"/>
    </source>
</evidence>
<dbReference type="PRINTS" id="PR00625">
    <property type="entry name" value="JDOMAIN"/>
</dbReference>
<proteinExistence type="predicted"/>
<dbReference type="InterPro" id="IPR036869">
    <property type="entry name" value="J_dom_sf"/>
</dbReference>
<gene>
    <name evidence="4" type="ORF">DPX39_020014200</name>
</gene>
<dbReference type="PROSITE" id="PS50076">
    <property type="entry name" value="DNAJ_2"/>
    <property type="match status" value="1"/>
</dbReference>
<keyword evidence="1" id="KW-0175">Coiled coil</keyword>
<protein>
    <submittedName>
        <fullName evidence="4">Chaperone protein DNAj</fullName>
    </submittedName>
</protein>
<dbReference type="InterPro" id="IPR051100">
    <property type="entry name" value="DnaJ_subfamily_B/C"/>
</dbReference>
<accession>A0A3L6LBY4</accession>
<reference evidence="4" key="1">
    <citation type="submission" date="2018-09" db="EMBL/GenBank/DDBJ databases">
        <title>whole genome sequence of T. equiperdum IVM-t1 strain.</title>
        <authorList>
            <person name="Suganuma K."/>
        </authorList>
    </citation>
    <scope>NUCLEOTIDE SEQUENCE [LARGE SCALE GENOMIC DNA]</scope>
    <source>
        <strain evidence="4">IVM-t1</strain>
    </source>
</reference>